<dbReference type="EMBL" id="AP024484">
    <property type="protein sequence ID" value="BCS84721.1"/>
    <property type="molecule type" value="Genomic_DNA"/>
</dbReference>
<organism evidence="2 3">
    <name type="scientific">Prevotella herbatica</name>
    <dbReference type="NCBI Taxonomy" id="2801997"/>
    <lineage>
        <taxon>Bacteria</taxon>
        <taxon>Pseudomonadati</taxon>
        <taxon>Bacteroidota</taxon>
        <taxon>Bacteroidia</taxon>
        <taxon>Bacteroidales</taxon>
        <taxon>Prevotellaceae</taxon>
        <taxon>Prevotella</taxon>
    </lineage>
</organism>
<name>A0ABM7NW48_9BACT</name>
<dbReference type="Gene3D" id="2.170.130.10">
    <property type="entry name" value="TonB-dependent receptor, plug domain"/>
    <property type="match status" value="1"/>
</dbReference>
<feature type="domain" description="TonB-dependent receptor plug" evidence="1">
    <location>
        <begin position="118"/>
        <end position="241"/>
    </location>
</feature>
<reference evidence="2 3" key="1">
    <citation type="journal article" date="2022" name="Int. J. Syst. Evol. Microbiol.">
        <title>Prevotella herbatica sp. nov., a plant polysaccharide-decomposing anaerobic bacterium isolated from a methanogenic reactor.</title>
        <authorList>
            <person name="Uek A."/>
            <person name="Tonouchi A."/>
            <person name="Kaku N."/>
            <person name="Ueki K."/>
        </authorList>
    </citation>
    <scope>NUCLEOTIDE SEQUENCE [LARGE SCALE GENOMIC DNA]</scope>
    <source>
        <strain evidence="2 3">WR041</strain>
    </source>
</reference>
<evidence type="ECO:0000259" key="1">
    <source>
        <dbReference type="Pfam" id="PF07715"/>
    </source>
</evidence>
<dbReference type="SUPFAM" id="SSF56935">
    <property type="entry name" value="Porins"/>
    <property type="match status" value="1"/>
</dbReference>
<dbReference type="InterPro" id="IPR012910">
    <property type="entry name" value="Plug_dom"/>
</dbReference>
<proteinExistence type="predicted"/>
<dbReference type="InterPro" id="IPR037066">
    <property type="entry name" value="Plug_dom_sf"/>
</dbReference>
<dbReference type="RefSeq" id="WP_207154904.1">
    <property type="nucleotide sequence ID" value="NZ_AP024484.1"/>
</dbReference>
<gene>
    <name evidence="2" type="ORF">prwr041_06140</name>
</gene>
<accession>A0ABM7NW48</accession>
<sequence>MKFWILIYSFLFIVFADGLKAQNIYKCRIVDGITGEPLVGAVMRMSADKRISAVSDINGYVSIIPKRELIKDGIDITYIGYKKQHSLLGNGNIYKLSPSETTINDVVVTATESHGITSSSKIAKYAMEHLQPSSFADILELLPGGMAKDPALNAPNVISLREVPISSSDYSTSSLGTSFVIDGAPISTNANMQFMNGAWDTQTTSRDFTNSGVDMRAISTDDIQNVEIVRGIPSVEYGDLTSGLVKINRRKGGNDISARFKADMDSKLFYLSKSFTWIPSRMSLNLSADYLNSKSDPRNILETYSRITISARLNKEWISDTRKLTASLNMDYGGSFDDDKVDPELNYGGVDKYASKYNRYSLNASVDYINLNKKSIFKSASALMSVAYEKDLLDRTRLVQLNRETPAATTTTDGEHDAVLIYPYTYTANQKVDGQPFSLYAKVNTSLAFPLKGTSNELKLGADWQLDKNYGDGQIFNQLNPLYPGLSVRPRKYSAVPASHILSEYTEENLGLSIGKNKLDVQAGVRLSTMLNLSDKYALHNKYYIDPRINLGWTFPSIDFLGKTLTIQIAGGYGEHTKMPTMDYMYPEPVYMDLIELNYYHPNRDYRRIYLQTYVKDPTNYNIRAARNNKWELRGDFNLAGNRLSVTYFREDMNSGFRSTAIYNSYSFKNYDASGIDANTITSPPDVATLPYTMQNELHSYTTTTNGSRTYKKGIEYTFSTIRFPIVNTRLTINGAWFKTEYSNSQSIVEMPSKLIGGESFQYAGIYKNDDGYIREMVNTNFTFDSDIPKLKLIFSISAQCVWMTASQNKEKENVPTQYMDKYGVIHDFTEEDKNDTYLQYLVRSYNSSLYDRQTVPFCMNVNFKATKKLLDDKLTIALFVNKLLDYNPDYVRNNYTIRRHVTPYFGLEMNVKI</sequence>
<keyword evidence="2" id="KW-0176">Collagen</keyword>
<keyword evidence="3" id="KW-1185">Reference proteome</keyword>
<evidence type="ECO:0000313" key="2">
    <source>
        <dbReference type="EMBL" id="BCS84721.1"/>
    </source>
</evidence>
<dbReference type="Pfam" id="PF07715">
    <property type="entry name" value="Plug"/>
    <property type="match status" value="1"/>
</dbReference>
<dbReference type="Proteomes" id="UP001319045">
    <property type="component" value="Chromosome"/>
</dbReference>
<protein>
    <submittedName>
        <fullName evidence="2">Collagen-binding protein</fullName>
    </submittedName>
</protein>
<evidence type="ECO:0000313" key="3">
    <source>
        <dbReference type="Proteomes" id="UP001319045"/>
    </source>
</evidence>